<dbReference type="EMBL" id="CP000910">
    <property type="protein sequence ID" value="ABY23333.1"/>
    <property type="molecule type" value="Genomic_DNA"/>
</dbReference>
<dbReference type="InterPro" id="IPR001647">
    <property type="entry name" value="HTH_TetR"/>
</dbReference>
<gene>
    <name evidence="3" type="ordered locus">RSal33209_1597</name>
</gene>
<dbReference type="InterPro" id="IPR036271">
    <property type="entry name" value="Tet_transcr_reg_TetR-rel_C_sf"/>
</dbReference>
<accession>A9WMI9</accession>
<protein>
    <submittedName>
        <fullName evidence="3">Transcriptional regulator, TetR family</fullName>
    </submittedName>
</protein>
<feature type="domain" description="HTH tetR-type" evidence="2">
    <location>
        <begin position="48"/>
        <end position="79"/>
    </location>
</feature>
<dbReference type="GO" id="GO:0003677">
    <property type="term" value="F:DNA binding"/>
    <property type="evidence" value="ECO:0007669"/>
    <property type="project" value="UniProtKB-KW"/>
</dbReference>
<dbReference type="InterPro" id="IPR009057">
    <property type="entry name" value="Homeodomain-like_sf"/>
</dbReference>
<dbReference type="KEGG" id="rsa:RSal33209_1597"/>
<evidence type="ECO:0000256" key="1">
    <source>
        <dbReference type="ARBA" id="ARBA00023125"/>
    </source>
</evidence>
<keyword evidence="4" id="KW-1185">Reference proteome</keyword>
<reference evidence="4" key="1">
    <citation type="journal article" date="2008" name="J. Bacteriol.">
        <title>Genome sequence of the fish pathogen Renibacterium salmoninarum suggests reductive evolution away from an environmental Arthrobacter ancestor.</title>
        <authorList>
            <person name="Wiens G.D."/>
            <person name="Rockey D.D."/>
            <person name="Wu Z."/>
            <person name="Chang J."/>
            <person name="Levy R."/>
            <person name="Crane S."/>
            <person name="Chen D.S."/>
            <person name="Capri G.R."/>
            <person name="Burnett J.R."/>
            <person name="Sudheesh P.S."/>
            <person name="Schipma M.J."/>
            <person name="Burd H."/>
            <person name="Bhattacharyya A."/>
            <person name="Rhodes L.D."/>
            <person name="Kaul R."/>
            <person name="Strom M.S."/>
        </authorList>
    </citation>
    <scope>NUCLEOTIDE SEQUENCE [LARGE SCALE GENOMIC DNA]</scope>
    <source>
        <strain evidence="4">ATCC 33209 / DSM 20767 / JCM 11484 / NBRC 15589 / NCIMB 2235</strain>
    </source>
</reference>
<dbReference type="eggNOG" id="COG1309">
    <property type="taxonomic scope" value="Bacteria"/>
</dbReference>
<proteinExistence type="predicted"/>
<evidence type="ECO:0000313" key="3">
    <source>
        <dbReference type="EMBL" id="ABY23333.1"/>
    </source>
</evidence>
<dbReference type="STRING" id="288705.RSal33209_1597"/>
<evidence type="ECO:0000259" key="2">
    <source>
        <dbReference type="Pfam" id="PF00440"/>
    </source>
</evidence>
<name>A9WMI9_RENSM</name>
<sequence length="224" mass="24694">MGALSIGARLTLILDSYYDRVTNLQARRRGRVPTISRESVARAAISLGFEGLTMSTVASSLGVKHSSLYRHVGSRDDLVTLAIGLLAWEANWPEPNEGWRRYVEQLTDVMWEIYESFPGLAPELQRLASTPPSVICIFAAGSEALIDFGFEEQQAVLIMDLVSDLTIDSYMNAYRLRRSALKPLKPESVVNSRFIESPPGPLKIKNLAGLEHLLGLAFSTDGKA</sequence>
<dbReference type="HOGENOM" id="CLU_1234193_0_0_11"/>
<keyword evidence="1" id="KW-0238">DNA-binding</keyword>
<dbReference type="Gene3D" id="1.10.357.10">
    <property type="entry name" value="Tetracycline Repressor, domain 2"/>
    <property type="match status" value="1"/>
</dbReference>
<dbReference type="SUPFAM" id="SSF48498">
    <property type="entry name" value="Tetracyclin repressor-like, C-terminal domain"/>
    <property type="match status" value="1"/>
</dbReference>
<organism evidence="3 4">
    <name type="scientific">Renibacterium salmoninarum (strain ATCC 33209 / DSM 20767 / JCM 11484 / NBRC 15589 / NCIMB 2235)</name>
    <dbReference type="NCBI Taxonomy" id="288705"/>
    <lineage>
        <taxon>Bacteria</taxon>
        <taxon>Bacillati</taxon>
        <taxon>Actinomycetota</taxon>
        <taxon>Actinomycetes</taxon>
        <taxon>Micrococcales</taxon>
        <taxon>Micrococcaceae</taxon>
        <taxon>Renibacterium</taxon>
    </lineage>
</organism>
<dbReference type="Pfam" id="PF00440">
    <property type="entry name" value="TetR_N"/>
    <property type="match status" value="1"/>
</dbReference>
<dbReference type="SUPFAM" id="SSF46689">
    <property type="entry name" value="Homeodomain-like"/>
    <property type="match status" value="1"/>
</dbReference>
<dbReference type="AlphaFoldDB" id="A9WMI9"/>
<evidence type="ECO:0000313" key="4">
    <source>
        <dbReference type="Proteomes" id="UP000002007"/>
    </source>
</evidence>
<dbReference type="Proteomes" id="UP000002007">
    <property type="component" value="Chromosome"/>
</dbReference>